<dbReference type="Pfam" id="PF13450">
    <property type="entry name" value="NAD_binding_8"/>
    <property type="match status" value="1"/>
</dbReference>
<dbReference type="SUPFAM" id="SSF51905">
    <property type="entry name" value="FAD/NAD(P)-binding domain"/>
    <property type="match status" value="2"/>
</dbReference>
<dbReference type="PANTHER" id="PTHR42877:SF4">
    <property type="entry name" value="FAD_NAD(P)-BINDING DOMAIN-CONTAINING PROTEIN-RELATED"/>
    <property type="match status" value="1"/>
</dbReference>
<keyword evidence="3" id="KW-1185">Reference proteome</keyword>
<evidence type="ECO:0000256" key="1">
    <source>
        <dbReference type="SAM" id="MobiDB-lite"/>
    </source>
</evidence>
<gene>
    <name evidence="2" type="ORF">FOY91_03255</name>
</gene>
<dbReference type="InterPro" id="IPR051209">
    <property type="entry name" value="FAD-bind_Monooxygenase_sf"/>
</dbReference>
<reference evidence="2 3" key="1">
    <citation type="submission" date="2019-07" db="EMBL/GenBank/DDBJ databases">
        <title>Sphingomonas solaris sp. nov., isolated from a solar panel from Boston, Massachusetts.</title>
        <authorList>
            <person name="Tanner K."/>
            <person name="Pascual J."/>
            <person name="Mancuso C."/>
            <person name="Pereto J."/>
            <person name="Khalil A."/>
            <person name="Vilanova C."/>
        </authorList>
    </citation>
    <scope>NUCLEOTIDE SEQUENCE [LARGE SCALE GENOMIC DNA]</scope>
    <source>
        <strain evidence="2 3">R4DWN</strain>
    </source>
</reference>
<accession>A0A558RBE6</accession>
<evidence type="ECO:0000313" key="2">
    <source>
        <dbReference type="EMBL" id="TVV76735.1"/>
    </source>
</evidence>
<dbReference type="InterPro" id="IPR036188">
    <property type="entry name" value="FAD/NAD-bd_sf"/>
</dbReference>
<protein>
    <submittedName>
        <fullName evidence="2">NAD(P)/FAD-dependent oxidoreductase</fullName>
    </submittedName>
</protein>
<dbReference type="PANTHER" id="PTHR42877">
    <property type="entry name" value="L-ORNITHINE N(5)-MONOOXYGENASE-RELATED"/>
    <property type="match status" value="1"/>
</dbReference>
<organism evidence="2 3">
    <name type="scientific">Alterirhizorhabdus solaris</name>
    <dbReference type="NCBI Taxonomy" id="2529389"/>
    <lineage>
        <taxon>Bacteria</taxon>
        <taxon>Pseudomonadati</taxon>
        <taxon>Pseudomonadota</taxon>
        <taxon>Alphaproteobacteria</taxon>
        <taxon>Sphingomonadales</taxon>
        <taxon>Rhizorhabdaceae</taxon>
        <taxon>Alterirhizorhabdus</taxon>
    </lineage>
</organism>
<sequence>MTDATMKQSDDRERHVVPGLGDIDPPLHASDSEIDAAVAEAGLLPLLMAVVHITGSLDILDAAGPTEIPRYSTDISGSIPPERAAALRTRAAEAIRAWRDAGCPTPRQPDAEGFRRMIDTLAGKPLDGAYDELIAEELGFDGDARAFAWDQPVAYEAKARLPVLVVGAGLSGIAMGHRLSEAGIPFTIVEKNSGPGGTWFENRFPGARVDVPSHCYSFSFMREQRWPDLFSPWPTLRAYFAETIERLGLTPHIEFGTQVVRAIYDEQAAAWNVTLRKGDVEETRQVAAVVSAVGQLNRPLIPAIEGEDAFKGVRVHTSRWPDDLEVAGKKVIVIGTAATALQLIPELAREAAELTVFQRSPTWVFVHPEYRRAISAGEQWAMDHLPGYERWYRVILYNWAMDGVPAHMLIDPEWTGGNQAVSAANEASRVRLTESMKAAIGDRPDLIEKMIPDYPPYVKRPNLGDGGFFRAFSNPHVHLCTDGVARFVEDGIVDAKGVHHAADIVVYATGFRALEYLAPMEIVGRGGERIGDFWGDEPRAYLGITVPKFPNLFLMYGPGTNLGFNGNLFFNAECQARYIMGCLKWMAQEDLAAVEVKPEVFADYAGRMDKALSNFTWSHGGAGSWYKNKSGKVIANSPWPLLTYWEWTRTPDHDDFSTVKAMETAGQG</sequence>
<dbReference type="Gene3D" id="3.50.50.60">
    <property type="entry name" value="FAD/NAD(P)-binding domain"/>
    <property type="match status" value="2"/>
</dbReference>
<evidence type="ECO:0000313" key="3">
    <source>
        <dbReference type="Proteomes" id="UP000318681"/>
    </source>
</evidence>
<dbReference type="OrthoDB" id="312624at2"/>
<dbReference type="EMBL" id="VNIM01000007">
    <property type="protein sequence ID" value="TVV76735.1"/>
    <property type="molecule type" value="Genomic_DNA"/>
</dbReference>
<dbReference type="Proteomes" id="UP000318681">
    <property type="component" value="Unassembled WGS sequence"/>
</dbReference>
<dbReference type="RefSeq" id="WP_145148085.1">
    <property type="nucleotide sequence ID" value="NZ_VNIM01000007.1"/>
</dbReference>
<proteinExistence type="predicted"/>
<name>A0A558RBE6_9SPHN</name>
<feature type="region of interest" description="Disordered" evidence="1">
    <location>
        <begin position="1"/>
        <end position="25"/>
    </location>
</feature>
<dbReference type="AlphaFoldDB" id="A0A558RBE6"/>
<comment type="caution">
    <text evidence="2">The sequence shown here is derived from an EMBL/GenBank/DDBJ whole genome shotgun (WGS) entry which is preliminary data.</text>
</comment>